<dbReference type="GO" id="GO:0008137">
    <property type="term" value="F:NADH dehydrogenase (ubiquinone) activity"/>
    <property type="evidence" value="ECO:0007669"/>
    <property type="project" value="UniProtKB-EC"/>
</dbReference>
<organism evidence="17 18">
    <name type="scientific">Wuchereria bancrofti</name>
    <dbReference type="NCBI Taxonomy" id="6293"/>
    <lineage>
        <taxon>Eukaryota</taxon>
        <taxon>Metazoa</taxon>
        <taxon>Ecdysozoa</taxon>
        <taxon>Nematoda</taxon>
        <taxon>Chromadorea</taxon>
        <taxon>Rhabditida</taxon>
        <taxon>Spirurina</taxon>
        <taxon>Spiruromorpha</taxon>
        <taxon>Filarioidea</taxon>
        <taxon>Onchocercidae</taxon>
        <taxon>Wuchereria</taxon>
    </lineage>
</organism>
<keyword evidence="9" id="KW-1278">Translocase</keyword>
<dbReference type="Gene3D" id="1.20.120.80">
    <property type="entry name" value="Cytochrome c oxidase, subunit III, four-helix bundle"/>
    <property type="match status" value="1"/>
</dbReference>
<dbReference type="CDD" id="cd01665">
    <property type="entry name" value="Cyt_c_Oxidase_III"/>
    <property type="match status" value="1"/>
</dbReference>
<evidence type="ECO:0000256" key="1">
    <source>
        <dbReference type="ARBA" id="ARBA00004141"/>
    </source>
</evidence>
<dbReference type="Gene3D" id="1.20.58.1610">
    <property type="entry name" value="NADH:ubiquinone/plastoquinone oxidoreductase, chain 3"/>
    <property type="match status" value="1"/>
</dbReference>
<dbReference type="InterPro" id="IPR035973">
    <property type="entry name" value="Cyt_c_oxidase_su3-like_sf"/>
</dbReference>
<dbReference type="Pfam" id="PF00510">
    <property type="entry name" value="COX3"/>
    <property type="match status" value="1"/>
</dbReference>
<comment type="similarity">
    <text evidence="3">Belongs to the cytochrome c oxidase subunit 3 family.</text>
</comment>
<sequence>MMTRYLSRRNFSRITYITIGIIAFNPFQIPLLNTAILLASGVTVTWAHHSLIENNHTQATQRIYFSILQGYEYIEASFTIADSVYGSTFFIATGFHGLHYVYYDILIIIFQKVIILDLKLQHDIDILLICIIFIITIVVMILATFLSKKTIIDREKSSPFECGFDPINYSRLPFSLRFFLIAIIFLIFDVEIALILPIILIIKSSNLLN</sequence>
<dbReference type="PANTHER" id="PTHR11403:SF7">
    <property type="entry name" value="CYTOCHROME C OXIDASE SUBUNIT 3"/>
    <property type="match status" value="1"/>
</dbReference>
<evidence type="ECO:0000256" key="12">
    <source>
        <dbReference type="ARBA" id="ARBA00031029"/>
    </source>
</evidence>
<protein>
    <recommendedName>
        <fullName evidence="5">Cytochrome c oxidase subunit 3</fullName>
        <ecNumber evidence="4">7.1.1.9</ecNumber>
    </recommendedName>
    <alternativeName>
        <fullName evidence="13">Cytochrome c oxidase polypeptide III</fullName>
    </alternativeName>
    <alternativeName>
        <fullName evidence="12">NADH dehydrogenase subunit 3</fullName>
    </alternativeName>
    <alternativeName>
        <fullName evidence="6">NADH-ubiquinone oxidoreductase chain 3</fullName>
    </alternativeName>
</protein>
<dbReference type="InterPro" id="IPR000440">
    <property type="entry name" value="NADH_UbQ/plastoQ_OxRdtase_su3"/>
</dbReference>
<evidence type="ECO:0000256" key="5">
    <source>
        <dbReference type="ARBA" id="ARBA00015944"/>
    </source>
</evidence>
<evidence type="ECO:0000259" key="16">
    <source>
        <dbReference type="PROSITE" id="PS50253"/>
    </source>
</evidence>
<dbReference type="EC" id="7.1.1.9" evidence="4"/>
<evidence type="ECO:0000313" key="17">
    <source>
        <dbReference type="EMBL" id="VDM08868.1"/>
    </source>
</evidence>
<evidence type="ECO:0000256" key="4">
    <source>
        <dbReference type="ARBA" id="ARBA00012949"/>
    </source>
</evidence>
<evidence type="ECO:0000256" key="15">
    <source>
        <dbReference type="SAM" id="Phobius"/>
    </source>
</evidence>
<comment type="catalytic activity">
    <reaction evidence="14">
        <text>a ubiquinone + NADH + 5 H(+)(in) = a ubiquinol + NAD(+) + 4 H(+)(out)</text>
        <dbReference type="Rhea" id="RHEA:29091"/>
        <dbReference type="Rhea" id="RHEA-COMP:9565"/>
        <dbReference type="Rhea" id="RHEA-COMP:9566"/>
        <dbReference type="ChEBI" id="CHEBI:15378"/>
        <dbReference type="ChEBI" id="CHEBI:16389"/>
        <dbReference type="ChEBI" id="CHEBI:17976"/>
        <dbReference type="ChEBI" id="CHEBI:57540"/>
        <dbReference type="ChEBI" id="CHEBI:57945"/>
        <dbReference type="EC" id="7.1.1.2"/>
    </reaction>
</comment>
<dbReference type="GO" id="GO:0006123">
    <property type="term" value="P:mitochondrial electron transport, cytochrome c to oxygen"/>
    <property type="evidence" value="ECO:0007669"/>
    <property type="project" value="TreeGrafter"/>
</dbReference>
<evidence type="ECO:0000256" key="10">
    <source>
        <dbReference type="ARBA" id="ARBA00022989"/>
    </source>
</evidence>
<evidence type="ECO:0000256" key="14">
    <source>
        <dbReference type="ARBA" id="ARBA00049551"/>
    </source>
</evidence>
<keyword evidence="11 15" id="KW-0472">Membrane</keyword>
<keyword evidence="7" id="KW-0813">Transport</keyword>
<comment type="subcellular location">
    <subcellularLocation>
        <location evidence="1">Membrane</location>
        <topology evidence="1">Multi-pass membrane protein</topology>
    </subcellularLocation>
</comment>
<evidence type="ECO:0000256" key="11">
    <source>
        <dbReference type="ARBA" id="ARBA00023136"/>
    </source>
</evidence>
<dbReference type="InterPro" id="IPR000298">
    <property type="entry name" value="Cyt_c_oxidase-like_su3"/>
</dbReference>
<dbReference type="InterPro" id="IPR024791">
    <property type="entry name" value="Cyt_c/ubiquinol_Oxase_su3"/>
</dbReference>
<feature type="transmembrane region" description="Helical" evidence="15">
    <location>
        <begin position="178"/>
        <end position="202"/>
    </location>
</feature>
<keyword evidence="10 15" id="KW-1133">Transmembrane helix</keyword>
<feature type="domain" description="Heme-copper oxidase subunit III family profile" evidence="16">
    <location>
        <begin position="1"/>
        <end position="109"/>
    </location>
</feature>
<dbReference type="InterPro" id="IPR038430">
    <property type="entry name" value="NDAH_ubi_oxred_su3_sf"/>
</dbReference>
<dbReference type="InterPro" id="IPR013833">
    <property type="entry name" value="Cyt_c_oxidase_su3_a-hlx"/>
</dbReference>
<evidence type="ECO:0000313" key="18">
    <source>
        <dbReference type="Proteomes" id="UP000270924"/>
    </source>
</evidence>
<dbReference type="AlphaFoldDB" id="A0A3P7FDG0"/>
<evidence type="ECO:0000256" key="13">
    <source>
        <dbReference type="ARBA" id="ARBA00031625"/>
    </source>
</evidence>
<dbReference type="Pfam" id="PF00507">
    <property type="entry name" value="Oxidored_q4"/>
    <property type="match status" value="1"/>
</dbReference>
<dbReference type="PROSITE" id="PS50253">
    <property type="entry name" value="COX3"/>
    <property type="match status" value="1"/>
</dbReference>
<dbReference type="InParanoid" id="A0A3P7FDG0"/>
<keyword evidence="8 15" id="KW-0812">Transmembrane</keyword>
<dbReference type="GO" id="GO:0005739">
    <property type="term" value="C:mitochondrion"/>
    <property type="evidence" value="ECO:0007669"/>
    <property type="project" value="TreeGrafter"/>
</dbReference>
<dbReference type="SUPFAM" id="SSF81452">
    <property type="entry name" value="Cytochrome c oxidase subunit III-like"/>
    <property type="match status" value="1"/>
</dbReference>
<dbReference type="InterPro" id="IPR033945">
    <property type="entry name" value="Cyt_c_oxase_su3_dom"/>
</dbReference>
<evidence type="ECO:0000256" key="2">
    <source>
        <dbReference type="ARBA" id="ARBA00008472"/>
    </source>
</evidence>
<gene>
    <name evidence="17" type="ORF">WBA_LOCUS2254</name>
</gene>
<evidence type="ECO:0000256" key="8">
    <source>
        <dbReference type="ARBA" id="ARBA00022692"/>
    </source>
</evidence>
<proteinExistence type="inferred from homology"/>
<evidence type="ECO:0000256" key="3">
    <source>
        <dbReference type="ARBA" id="ARBA00010581"/>
    </source>
</evidence>
<dbReference type="GO" id="GO:0016020">
    <property type="term" value="C:membrane"/>
    <property type="evidence" value="ECO:0007669"/>
    <property type="project" value="UniProtKB-SubCell"/>
</dbReference>
<evidence type="ECO:0000256" key="6">
    <source>
        <dbReference type="ARBA" id="ARBA00021007"/>
    </source>
</evidence>
<dbReference type="PANTHER" id="PTHR11403">
    <property type="entry name" value="CYTOCHROME C OXIDASE SUBUNIT III"/>
    <property type="match status" value="1"/>
</dbReference>
<name>A0A3P7FDG0_WUCBA</name>
<reference evidence="17 18" key="1">
    <citation type="submission" date="2018-11" db="EMBL/GenBank/DDBJ databases">
        <authorList>
            <consortium name="Pathogen Informatics"/>
        </authorList>
    </citation>
    <scope>NUCLEOTIDE SEQUENCE [LARGE SCALE GENOMIC DNA]</scope>
</reference>
<evidence type="ECO:0000256" key="9">
    <source>
        <dbReference type="ARBA" id="ARBA00022967"/>
    </source>
</evidence>
<dbReference type="GO" id="GO:0004129">
    <property type="term" value="F:cytochrome-c oxidase activity"/>
    <property type="evidence" value="ECO:0007669"/>
    <property type="project" value="UniProtKB-EC"/>
</dbReference>
<keyword evidence="18" id="KW-1185">Reference proteome</keyword>
<dbReference type="Proteomes" id="UP000270924">
    <property type="component" value="Unassembled WGS sequence"/>
</dbReference>
<dbReference type="EMBL" id="UYWW01000589">
    <property type="protein sequence ID" value="VDM08868.1"/>
    <property type="molecule type" value="Genomic_DNA"/>
</dbReference>
<feature type="transmembrane region" description="Helical" evidence="15">
    <location>
        <begin position="126"/>
        <end position="146"/>
    </location>
</feature>
<evidence type="ECO:0000256" key="7">
    <source>
        <dbReference type="ARBA" id="ARBA00022448"/>
    </source>
</evidence>
<comment type="similarity">
    <text evidence="2">Belongs to the complex I subunit 3 family.</text>
</comment>
<accession>A0A3P7FDG0</accession>
<dbReference type="OrthoDB" id="5855657at2759"/>